<accession>A0A7J7XUS9</accession>
<reference evidence="2 3" key="1">
    <citation type="journal article" date="2020" name="Nature">
        <title>Six reference-quality genomes reveal evolution of bat adaptations.</title>
        <authorList>
            <person name="Jebb D."/>
            <person name="Huang Z."/>
            <person name="Pippel M."/>
            <person name="Hughes G.M."/>
            <person name="Lavrichenko K."/>
            <person name="Devanna P."/>
            <person name="Winkler S."/>
            <person name="Jermiin L.S."/>
            <person name="Skirmuntt E.C."/>
            <person name="Katzourakis A."/>
            <person name="Burkitt-Gray L."/>
            <person name="Ray D.A."/>
            <person name="Sullivan K.A.M."/>
            <person name="Roscito J.G."/>
            <person name="Kirilenko B.M."/>
            <person name="Davalos L.M."/>
            <person name="Corthals A.P."/>
            <person name="Power M.L."/>
            <person name="Jones G."/>
            <person name="Ransome R.D."/>
            <person name="Dechmann D.K.N."/>
            <person name="Locatelli A.G."/>
            <person name="Puechmaille S.J."/>
            <person name="Fedrigo O."/>
            <person name="Jarvis E.D."/>
            <person name="Hiller M."/>
            <person name="Vernes S.C."/>
            <person name="Myers E.W."/>
            <person name="Teeling E.C."/>
        </authorList>
    </citation>
    <scope>NUCLEOTIDE SEQUENCE [LARGE SCALE GENOMIC DNA]</scope>
    <source>
        <strain evidence="2">MPipKuh1</strain>
        <tissue evidence="2">Flight muscle</tissue>
    </source>
</reference>
<organism evidence="2 3">
    <name type="scientific">Pipistrellus kuhlii</name>
    <name type="common">Kuhl's pipistrelle</name>
    <dbReference type="NCBI Taxonomy" id="59472"/>
    <lineage>
        <taxon>Eukaryota</taxon>
        <taxon>Metazoa</taxon>
        <taxon>Chordata</taxon>
        <taxon>Craniata</taxon>
        <taxon>Vertebrata</taxon>
        <taxon>Euteleostomi</taxon>
        <taxon>Mammalia</taxon>
        <taxon>Eutheria</taxon>
        <taxon>Laurasiatheria</taxon>
        <taxon>Chiroptera</taxon>
        <taxon>Yangochiroptera</taxon>
        <taxon>Vespertilionidae</taxon>
        <taxon>Pipistrellus</taxon>
    </lineage>
</organism>
<dbReference type="Proteomes" id="UP000558488">
    <property type="component" value="Unassembled WGS sequence"/>
</dbReference>
<feature type="transmembrane region" description="Helical" evidence="1">
    <location>
        <begin position="84"/>
        <end position="101"/>
    </location>
</feature>
<keyword evidence="1" id="KW-0472">Membrane</keyword>
<dbReference type="EMBL" id="JACAGB010000007">
    <property type="protein sequence ID" value="KAF6353533.1"/>
    <property type="molecule type" value="Genomic_DNA"/>
</dbReference>
<evidence type="ECO:0000313" key="3">
    <source>
        <dbReference type="Proteomes" id="UP000558488"/>
    </source>
</evidence>
<proteinExistence type="predicted"/>
<feature type="transmembrane region" description="Helical" evidence="1">
    <location>
        <begin position="47"/>
        <end position="64"/>
    </location>
</feature>
<evidence type="ECO:0000256" key="1">
    <source>
        <dbReference type="SAM" id="Phobius"/>
    </source>
</evidence>
<keyword evidence="1" id="KW-1133">Transmembrane helix</keyword>
<evidence type="ECO:0000313" key="2">
    <source>
        <dbReference type="EMBL" id="KAF6353533.1"/>
    </source>
</evidence>
<gene>
    <name evidence="2" type="ORF">mPipKuh1_010480</name>
</gene>
<name>A0A7J7XUS9_PIPKU</name>
<keyword evidence="3" id="KW-1185">Reference proteome</keyword>
<keyword evidence="1" id="KW-0812">Transmembrane</keyword>
<protein>
    <submittedName>
        <fullName evidence="2">Uncharacterized protein</fullName>
    </submittedName>
</protein>
<dbReference type="AlphaFoldDB" id="A0A7J7XUS9"/>
<sequence length="134" mass="15358">MQKPLLEDGAFVHILSLRAMSSSSAIKVQTSMGWGRGGTKPQIQREFLIHLFLVIFEFIWQIYTCSPSKATFSTQRASFSVRHTMVYILLIFIKYMICSYLRCGLSYRGYNGNQNMAKLDRFLVLKPDDKSCLG</sequence>
<comment type="caution">
    <text evidence="2">The sequence shown here is derived from an EMBL/GenBank/DDBJ whole genome shotgun (WGS) entry which is preliminary data.</text>
</comment>